<sequence length="145" mass="15147">MKAPNTSAFTLLELMITLAIAATLAVFAVPAYRSHIARTHRIDAASALYRAAQFIEGAASDGVPTLPPGLDQAPQFGVSIYRLRVLPADDTNGGYSIEATPAESGPMRDDACGTFTLDATGLRGNRGSENEGGSMPASGECWNTT</sequence>
<dbReference type="OrthoDB" id="8592370at2"/>
<dbReference type="InterPro" id="IPR045584">
    <property type="entry name" value="Pilin-like"/>
</dbReference>
<evidence type="ECO:0000256" key="1">
    <source>
        <dbReference type="SAM" id="MobiDB-lite"/>
    </source>
</evidence>
<accession>A0A1H0ZSF8</accession>
<feature type="region of interest" description="Disordered" evidence="1">
    <location>
        <begin position="121"/>
        <end position="145"/>
    </location>
</feature>
<dbReference type="Proteomes" id="UP000183487">
    <property type="component" value="Unassembled WGS sequence"/>
</dbReference>
<keyword evidence="4" id="KW-1185">Reference proteome</keyword>
<organism evidence="3 4">
    <name type="scientific">Paraburkholderia fungorum</name>
    <dbReference type="NCBI Taxonomy" id="134537"/>
    <lineage>
        <taxon>Bacteria</taxon>
        <taxon>Pseudomonadati</taxon>
        <taxon>Pseudomonadota</taxon>
        <taxon>Betaproteobacteria</taxon>
        <taxon>Burkholderiales</taxon>
        <taxon>Burkholderiaceae</taxon>
        <taxon>Paraburkholderia</taxon>
    </lineage>
</organism>
<dbReference type="RefSeq" id="WP_074763122.1">
    <property type="nucleotide sequence ID" value="NZ_FNKP01000001.1"/>
</dbReference>
<dbReference type="AlphaFoldDB" id="A0A1H0ZSF8"/>
<keyword evidence="2" id="KW-0472">Membrane</keyword>
<dbReference type="Gene3D" id="3.30.700.10">
    <property type="entry name" value="Glycoprotein, Type 4 Pilin"/>
    <property type="match status" value="1"/>
</dbReference>
<name>A0A1H0ZSF8_9BURK</name>
<gene>
    <name evidence="3" type="ORF">SAMN05443245_0820</name>
</gene>
<keyword evidence="2" id="KW-1133">Transmembrane helix</keyword>
<proteinExistence type="predicted"/>
<dbReference type="EMBL" id="FNKP01000001">
    <property type="protein sequence ID" value="SDQ30302.1"/>
    <property type="molecule type" value="Genomic_DNA"/>
</dbReference>
<evidence type="ECO:0000313" key="4">
    <source>
        <dbReference type="Proteomes" id="UP000183487"/>
    </source>
</evidence>
<keyword evidence="2" id="KW-0812">Transmembrane</keyword>
<dbReference type="InterPro" id="IPR031982">
    <property type="entry name" value="PilE-like"/>
</dbReference>
<dbReference type="InterPro" id="IPR012902">
    <property type="entry name" value="N_methyl_site"/>
</dbReference>
<dbReference type="NCBIfam" id="TIGR02532">
    <property type="entry name" value="IV_pilin_GFxxxE"/>
    <property type="match status" value="1"/>
</dbReference>
<dbReference type="SUPFAM" id="SSF54523">
    <property type="entry name" value="Pili subunits"/>
    <property type="match status" value="1"/>
</dbReference>
<dbReference type="GO" id="GO:0043683">
    <property type="term" value="P:type IV pilus assembly"/>
    <property type="evidence" value="ECO:0007669"/>
    <property type="project" value="InterPro"/>
</dbReference>
<evidence type="ECO:0000313" key="3">
    <source>
        <dbReference type="EMBL" id="SDQ30302.1"/>
    </source>
</evidence>
<evidence type="ECO:0000256" key="2">
    <source>
        <dbReference type="SAM" id="Phobius"/>
    </source>
</evidence>
<dbReference type="Pfam" id="PF07963">
    <property type="entry name" value="N_methyl"/>
    <property type="match status" value="1"/>
</dbReference>
<reference evidence="4" key="1">
    <citation type="submission" date="2016-10" db="EMBL/GenBank/DDBJ databases">
        <authorList>
            <person name="Varghese N."/>
        </authorList>
    </citation>
    <scope>NUCLEOTIDE SEQUENCE [LARGE SCALE GENOMIC DNA]</scope>
    <source>
        <strain evidence="4">GAS106B</strain>
    </source>
</reference>
<protein>
    <submittedName>
        <fullName evidence="3">Type IV pilus assembly protein PilE</fullName>
    </submittedName>
</protein>
<dbReference type="Pfam" id="PF16732">
    <property type="entry name" value="ComP_DUS"/>
    <property type="match status" value="1"/>
</dbReference>
<feature type="transmembrane region" description="Helical" evidence="2">
    <location>
        <begin position="12"/>
        <end position="32"/>
    </location>
</feature>